<dbReference type="EMBL" id="LT838813">
    <property type="protein sequence ID" value="SMD43249.1"/>
    <property type="molecule type" value="Genomic_DNA"/>
</dbReference>
<dbReference type="AlphaFoldDB" id="A0A1W2H311"/>
<dbReference type="STRING" id="758820.SAMN00777080_1834"/>
<keyword evidence="3" id="KW-1185">Reference proteome</keyword>
<evidence type="ECO:0000313" key="3">
    <source>
        <dbReference type="Proteomes" id="UP000192333"/>
    </source>
</evidence>
<dbReference type="Proteomes" id="UP000192333">
    <property type="component" value="Chromosome I"/>
</dbReference>
<dbReference type="RefSeq" id="WP_084119986.1">
    <property type="nucleotide sequence ID" value="NZ_LT838813.1"/>
</dbReference>
<accession>A0A1W2H311</accession>
<evidence type="ECO:0000256" key="1">
    <source>
        <dbReference type="SAM" id="Phobius"/>
    </source>
</evidence>
<keyword evidence="1" id="KW-0812">Transmembrane</keyword>
<gene>
    <name evidence="2" type="ORF">SAMN00777080_1834</name>
</gene>
<keyword evidence="1" id="KW-0472">Membrane</keyword>
<feature type="transmembrane region" description="Helical" evidence="1">
    <location>
        <begin position="47"/>
        <end position="73"/>
    </location>
</feature>
<feature type="transmembrane region" description="Helical" evidence="1">
    <location>
        <begin position="168"/>
        <end position="188"/>
    </location>
</feature>
<reference evidence="3" key="1">
    <citation type="submission" date="2017-04" db="EMBL/GenBank/DDBJ databases">
        <authorList>
            <person name="Varghese N."/>
            <person name="Submissions S."/>
        </authorList>
    </citation>
    <scope>NUCLEOTIDE SEQUENCE [LARGE SCALE GENOMIC DNA]</scope>
    <source>
        <strain evidence="3">DSM 16537</strain>
    </source>
</reference>
<protein>
    <submittedName>
        <fullName evidence="2">Uncharacterized protein</fullName>
    </submittedName>
</protein>
<sequence length="261" mass="30887">MEKFLKSYSKVVPLIIFALYAIAYTFFKFYYREFGISIEQYISLSDFIFFSISILLDLLKILFILDIIIYLLYKEVTINFVLKPIIKKKLLRSKPDKVYLRFIRMTHSKEIFLIFHSITTLIIIFLVLLSMEKMPEGSDLRFLALPIVAIKFFWIINPEIKSVNENHLIFPSFLFIVFMFFSLSRIALYEAKFVKEGKSTRNITIQTNEKREIGTYHRDFSFIGETSNYIFFYNNSTGESLAFNKGDISLIKTRSLYHKSK</sequence>
<feature type="transmembrane region" description="Helical" evidence="1">
    <location>
        <begin position="12"/>
        <end position="31"/>
    </location>
</feature>
<proteinExistence type="predicted"/>
<keyword evidence="1" id="KW-1133">Transmembrane helix</keyword>
<name>A0A1W2H311_9BACT</name>
<evidence type="ECO:0000313" key="2">
    <source>
        <dbReference type="EMBL" id="SMD43249.1"/>
    </source>
</evidence>
<organism evidence="2 3">
    <name type="scientific">Aquiflexum balticum DSM 16537</name>
    <dbReference type="NCBI Taxonomy" id="758820"/>
    <lineage>
        <taxon>Bacteria</taxon>
        <taxon>Pseudomonadati</taxon>
        <taxon>Bacteroidota</taxon>
        <taxon>Cytophagia</taxon>
        <taxon>Cytophagales</taxon>
        <taxon>Cyclobacteriaceae</taxon>
        <taxon>Aquiflexum</taxon>
    </lineage>
</organism>
<feature type="transmembrane region" description="Helical" evidence="1">
    <location>
        <begin position="111"/>
        <end position="128"/>
    </location>
</feature>